<feature type="compositionally biased region" description="Low complexity" evidence="1">
    <location>
        <begin position="15"/>
        <end position="60"/>
    </location>
</feature>
<evidence type="ECO:0000313" key="4">
    <source>
        <dbReference type="Proteomes" id="UP000789706"/>
    </source>
</evidence>
<name>A0A9N9BQP2_9GLOM</name>
<reference evidence="3" key="1">
    <citation type="submission" date="2021-06" db="EMBL/GenBank/DDBJ databases">
        <authorList>
            <person name="Kallberg Y."/>
            <person name="Tangrot J."/>
            <person name="Rosling A."/>
        </authorList>
    </citation>
    <scope>NUCLEOTIDE SEQUENCE</scope>
    <source>
        <strain evidence="3">AZ414A</strain>
    </source>
</reference>
<feature type="region of interest" description="Disordered" evidence="1">
    <location>
        <begin position="15"/>
        <end position="85"/>
    </location>
</feature>
<keyword evidence="2" id="KW-0812">Transmembrane</keyword>
<feature type="transmembrane region" description="Helical" evidence="2">
    <location>
        <begin position="180"/>
        <end position="201"/>
    </location>
</feature>
<evidence type="ECO:0000256" key="1">
    <source>
        <dbReference type="SAM" id="MobiDB-lite"/>
    </source>
</evidence>
<accession>A0A9N9BQP2</accession>
<proteinExistence type="predicted"/>
<keyword evidence="2" id="KW-1133">Transmembrane helix</keyword>
<dbReference type="Proteomes" id="UP000789706">
    <property type="component" value="Unassembled WGS sequence"/>
</dbReference>
<dbReference type="AlphaFoldDB" id="A0A9N9BQP2"/>
<keyword evidence="4" id="KW-1185">Reference proteome</keyword>
<evidence type="ECO:0000313" key="3">
    <source>
        <dbReference type="EMBL" id="CAG8573956.1"/>
    </source>
</evidence>
<dbReference type="EMBL" id="CAJVPK010001155">
    <property type="protein sequence ID" value="CAG8573956.1"/>
    <property type="molecule type" value="Genomic_DNA"/>
</dbReference>
<feature type="compositionally biased region" description="Low complexity" evidence="1">
    <location>
        <begin position="67"/>
        <end position="76"/>
    </location>
</feature>
<gene>
    <name evidence="3" type="ORF">DEBURN_LOCUS8228</name>
</gene>
<comment type="caution">
    <text evidence="3">The sequence shown here is derived from an EMBL/GenBank/DDBJ whole genome shotgun (WGS) entry which is preliminary data.</text>
</comment>
<keyword evidence="2" id="KW-0472">Membrane</keyword>
<organism evidence="3 4">
    <name type="scientific">Diversispora eburnea</name>
    <dbReference type="NCBI Taxonomy" id="1213867"/>
    <lineage>
        <taxon>Eukaryota</taxon>
        <taxon>Fungi</taxon>
        <taxon>Fungi incertae sedis</taxon>
        <taxon>Mucoromycota</taxon>
        <taxon>Glomeromycotina</taxon>
        <taxon>Glomeromycetes</taxon>
        <taxon>Diversisporales</taxon>
        <taxon>Diversisporaceae</taxon>
        <taxon>Diversispora</taxon>
    </lineage>
</organism>
<protein>
    <submittedName>
        <fullName evidence="3">9772_t:CDS:1</fullName>
    </submittedName>
</protein>
<sequence>MGKLQKPDTVLTASSYYSSKAPISPSSSLSITRSSSSDSITTSDNDQTNLIRNSNNLNNLPKTPTIKFNNISSNNSKESKQQKHQSQFKIHRYTIYDDEKEEFIEIIEEEWDGEGDPPNREQKRNTVIIMDKDLPKLPIEPSSLDKNSLDDNNNSLRKFIKWLETNHPSIFEFINKYQKILVISFVSFLILLFLIIILACAL</sequence>
<evidence type="ECO:0000256" key="2">
    <source>
        <dbReference type="SAM" id="Phobius"/>
    </source>
</evidence>